<feature type="region of interest" description="Disordered" evidence="2">
    <location>
        <begin position="1"/>
        <end position="78"/>
    </location>
</feature>
<dbReference type="EMBL" id="AYZR01000004">
    <property type="protein sequence ID" value="KRM94151.1"/>
    <property type="molecule type" value="Genomic_DNA"/>
</dbReference>
<accession>A0A0R2CRE0</accession>
<gene>
    <name evidence="3" type="ORF">FC56_GL001098</name>
</gene>
<protein>
    <submittedName>
        <fullName evidence="3">Uncharacterized protein</fullName>
    </submittedName>
</protein>
<dbReference type="Proteomes" id="UP000051256">
    <property type="component" value="Unassembled WGS sequence"/>
</dbReference>
<sequence>MKLMAKNQPLEGSLDVNQPEVTRSELREKKRKEKKSNNGEGVSAKEVANNQTTIKNESKTDKRNKKQKEPKSKKPRPKINVSEWLSDTTAAVLGAREYASSQFSAEDIQRDQQPIVTAKMVELVTEEDLKLQPEARLGYGAAIVDLMKMPVERFYYLVLWVSGQHTHDVINRAAGMNYATYHEQLIDPKWFERGYQTATSQFVMAIVGDDRDDNSQAVIPALSRRLSRLTVEQQTELSNQWFQHFNSNLKGRNPERKLKKTSDKNAKKVEIDENNQRIGTFINREMTHSFIKDYRFADGEQLLTEYNYQGPDFTRILDEKVKKELEFKDRTSLAYAIQRFVNQPMQELLSIAAPMEFYDTLYKMATNGRDTIGVPVTMSTDKADIAFIVDKYYQDMINRLRLPKNIATAVSRLGILNLAGLKTNGDKAPVNNYRANYQAKYSYVLDSRGNQVYNEVTGQALKVRYGVLEKLYQQLRKVLMTPVLISYTQVRNDLLAQINNGEYTTSRDVVKVDLTDPNLTAQDVAEQVARYTIDQLLGLVSKGQFDYEKGMYSKTLKEFNRMIRLDPSVRRYGGSRYRLLLKQTRHVYFWIYQSSFADHLKPGERAEVDNHPNAFVGTDPRMVANLLKNIRVTHRPAPTDWEDSIRFEDSVIIKLMHDQVTTTTEFVEQTAQSVRDVINIMEQISGSGSNDLVEAKKQVAISNHTAEQAQELSVGIQPLATGINQDDLLRINLVTDKLRKDAMASLNIVNQAFYRSQMQAAGIQLAPAKPAKKSQANGQPDKLVRMLEQSSQLINEIKRLKGQVDTMIRDGERLRRKNQDGMMETYMAINQMLARLTGQKAEIDQLLTTATQAHAEARLALENKQRDTAMQSANEVLNLRVKVEDLTQSLEAQRVQLTELDK</sequence>
<proteinExistence type="predicted"/>
<dbReference type="PATRIC" id="fig|1423802.4.peg.1113"/>
<name>A0A0R2CRE0_9LACO</name>
<evidence type="ECO:0000256" key="1">
    <source>
        <dbReference type="SAM" id="Coils"/>
    </source>
</evidence>
<organism evidence="3 4">
    <name type="scientific">Lentilactobacillus senioris DSM 24302 = JCM 17472</name>
    <dbReference type="NCBI Taxonomy" id="1423802"/>
    <lineage>
        <taxon>Bacteria</taxon>
        <taxon>Bacillati</taxon>
        <taxon>Bacillota</taxon>
        <taxon>Bacilli</taxon>
        <taxon>Lactobacillales</taxon>
        <taxon>Lactobacillaceae</taxon>
        <taxon>Lentilactobacillus</taxon>
    </lineage>
</organism>
<comment type="caution">
    <text evidence="3">The sequence shown here is derived from an EMBL/GenBank/DDBJ whole genome shotgun (WGS) entry which is preliminary data.</text>
</comment>
<feature type="compositionally biased region" description="Basic and acidic residues" evidence="2">
    <location>
        <begin position="56"/>
        <end position="72"/>
    </location>
</feature>
<evidence type="ECO:0000313" key="4">
    <source>
        <dbReference type="Proteomes" id="UP000051256"/>
    </source>
</evidence>
<keyword evidence="4" id="KW-1185">Reference proteome</keyword>
<keyword evidence="1" id="KW-0175">Coiled coil</keyword>
<dbReference type="AlphaFoldDB" id="A0A0R2CRE0"/>
<reference evidence="3 4" key="1">
    <citation type="journal article" date="2015" name="Genome Announc.">
        <title>Expanding the biotechnology potential of lactobacilli through comparative genomics of 213 strains and associated genera.</title>
        <authorList>
            <person name="Sun Z."/>
            <person name="Harris H.M."/>
            <person name="McCann A."/>
            <person name="Guo C."/>
            <person name="Argimon S."/>
            <person name="Zhang W."/>
            <person name="Yang X."/>
            <person name="Jeffery I.B."/>
            <person name="Cooney J.C."/>
            <person name="Kagawa T.F."/>
            <person name="Liu W."/>
            <person name="Song Y."/>
            <person name="Salvetti E."/>
            <person name="Wrobel A."/>
            <person name="Rasinkangas P."/>
            <person name="Parkhill J."/>
            <person name="Rea M.C."/>
            <person name="O'Sullivan O."/>
            <person name="Ritari J."/>
            <person name="Douillard F.P."/>
            <person name="Paul Ross R."/>
            <person name="Yang R."/>
            <person name="Briner A.E."/>
            <person name="Felis G.E."/>
            <person name="de Vos W.M."/>
            <person name="Barrangou R."/>
            <person name="Klaenhammer T.R."/>
            <person name="Caufield P.W."/>
            <person name="Cui Y."/>
            <person name="Zhang H."/>
            <person name="O'Toole P.W."/>
        </authorList>
    </citation>
    <scope>NUCLEOTIDE SEQUENCE [LARGE SCALE GENOMIC DNA]</scope>
    <source>
        <strain evidence="3 4">DSM 24302</strain>
    </source>
</reference>
<feature type="coiled-coil region" evidence="1">
    <location>
        <begin position="783"/>
        <end position="817"/>
    </location>
</feature>
<evidence type="ECO:0000256" key="2">
    <source>
        <dbReference type="SAM" id="MobiDB-lite"/>
    </source>
</evidence>
<evidence type="ECO:0000313" key="3">
    <source>
        <dbReference type="EMBL" id="KRM94151.1"/>
    </source>
</evidence>